<dbReference type="EMBL" id="ML769835">
    <property type="protein sequence ID" value="KAE9386959.1"/>
    <property type="molecule type" value="Genomic_DNA"/>
</dbReference>
<dbReference type="OrthoDB" id="3101812at2759"/>
<name>A0A6A4GMI2_9AGAR</name>
<evidence type="ECO:0000313" key="2">
    <source>
        <dbReference type="EMBL" id="KAE9386959.1"/>
    </source>
</evidence>
<evidence type="ECO:0000313" key="3">
    <source>
        <dbReference type="Proteomes" id="UP000799118"/>
    </source>
</evidence>
<accession>A0A6A4GMI2</accession>
<keyword evidence="3" id="KW-1185">Reference proteome</keyword>
<proteinExistence type="predicted"/>
<sequence length="333" mass="36314">MPRSGCISILSFDHMIAFWPNMQMVQHFLGQYLLRQNPSNIGMQAVAAATPHCITGTYIASYIQDSYTDTDTTINLGGIHLTVHSLLDIPLINPNILTGVIGLNVTTIGEILNEPFIHSQPRHMSELIPTTEILNSTAAVPSPPPKISISISPSRTQEVRDDTGLSIHVVDLKGRFPFHLGTAQDNVQGMAQSLHAHTGLCFNTPSIMKDQYSAGWDAELMLAIFEAITDGPTIDDPFNIFVAPPLAVCKSATQQEIQREKPILSQFAGGAYATNDRKVEKAEKAEKAAKNGNGKGRVREKKSDGDKVMGKEEPALLVECDYLYTGPLEFCAL</sequence>
<protein>
    <submittedName>
        <fullName evidence="2">Uncharacterized protein</fullName>
    </submittedName>
</protein>
<evidence type="ECO:0000256" key="1">
    <source>
        <dbReference type="SAM" id="MobiDB-lite"/>
    </source>
</evidence>
<reference evidence="2" key="1">
    <citation type="journal article" date="2019" name="Environ. Microbiol.">
        <title>Fungal ecological strategies reflected in gene transcription - a case study of two litter decomposers.</title>
        <authorList>
            <person name="Barbi F."/>
            <person name="Kohler A."/>
            <person name="Barry K."/>
            <person name="Baskaran P."/>
            <person name="Daum C."/>
            <person name="Fauchery L."/>
            <person name="Ihrmark K."/>
            <person name="Kuo A."/>
            <person name="LaButti K."/>
            <person name="Lipzen A."/>
            <person name="Morin E."/>
            <person name="Grigoriev I.V."/>
            <person name="Henrissat B."/>
            <person name="Lindahl B."/>
            <person name="Martin F."/>
        </authorList>
    </citation>
    <scope>NUCLEOTIDE SEQUENCE</scope>
    <source>
        <strain evidence="2">JB14</strain>
    </source>
</reference>
<organism evidence="2 3">
    <name type="scientific">Gymnopus androsaceus JB14</name>
    <dbReference type="NCBI Taxonomy" id="1447944"/>
    <lineage>
        <taxon>Eukaryota</taxon>
        <taxon>Fungi</taxon>
        <taxon>Dikarya</taxon>
        <taxon>Basidiomycota</taxon>
        <taxon>Agaricomycotina</taxon>
        <taxon>Agaricomycetes</taxon>
        <taxon>Agaricomycetidae</taxon>
        <taxon>Agaricales</taxon>
        <taxon>Marasmiineae</taxon>
        <taxon>Omphalotaceae</taxon>
        <taxon>Gymnopus</taxon>
    </lineage>
</organism>
<dbReference type="Proteomes" id="UP000799118">
    <property type="component" value="Unassembled WGS sequence"/>
</dbReference>
<feature type="region of interest" description="Disordered" evidence="1">
    <location>
        <begin position="285"/>
        <end position="308"/>
    </location>
</feature>
<gene>
    <name evidence="2" type="ORF">BT96DRAFT_948748</name>
</gene>
<dbReference type="AlphaFoldDB" id="A0A6A4GMI2"/>